<accession>A0A915KR06</accession>
<proteinExistence type="predicted"/>
<dbReference type="WBParaSite" id="nRc.2.0.1.t40904-RA">
    <property type="protein sequence ID" value="nRc.2.0.1.t40904-RA"/>
    <property type="gene ID" value="nRc.2.0.1.g40904"/>
</dbReference>
<sequence>ACILITQTLVCQVVSTYLTVEKFGDVLSEIDQSYPVAKVTLLYLICDYIIAKWMMLITNMRIIVMKIHHNDDDDDFIRNGTKQTGYLEKTVENVKGVLKNCVF</sequence>
<name>A0A915KR06_ROMCU</name>
<protein>
    <submittedName>
        <fullName evidence="2">Uncharacterized protein</fullName>
    </submittedName>
</protein>
<reference evidence="2" key="1">
    <citation type="submission" date="2022-11" db="UniProtKB">
        <authorList>
            <consortium name="WormBaseParasite"/>
        </authorList>
    </citation>
    <scope>IDENTIFICATION</scope>
</reference>
<keyword evidence="1" id="KW-1185">Reference proteome</keyword>
<dbReference type="Proteomes" id="UP000887565">
    <property type="component" value="Unplaced"/>
</dbReference>
<evidence type="ECO:0000313" key="1">
    <source>
        <dbReference type="Proteomes" id="UP000887565"/>
    </source>
</evidence>
<organism evidence="1 2">
    <name type="scientific">Romanomermis culicivorax</name>
    <name type="common">Nematode worm</name>
    <dbReference type="NCBI Taxonomy" id="13658"/>
    <lineage>
        <taxon>Eukaryota</taxon>
        <taxon>Metazoa</taxon>
        <taxon>Ecdysozoa</taxon>
        <taxon>Nematoda</taxon>
        <taxon>Enoplea</taxon>
        <taxon>Dorylaimia</taxon>
        <taxon>Mermithida</taxon>
        <taxon>Mermithoidea</taxon>
        <taxon>Mermithidae</taxon>
        <taxon>Romanomermis</taxon>
    </lineage>
</organism>
<dbReference type="AlphaFoldDB" id="A0A915KR06"/>
<evidence type="ECO:0000313" key="2">
    <source>
        <dbReference type="WBParaSite" id="nRc.2.0.1.t40904-RA"/>
    </source>
</evidence>